<dbReference type="Pfam" id="PF00698">
    <property type="entry name" value="Acyl_transf_1"/>
    <property type="match status" value="1"/>
</dbReference>
<dbReference type="InterPro" id="IPR001227">
    <property type="entry name" value="Ac_transferase_dom_sf"/>
</dbReference>
<dbReference type="InterPro" id="IPR036736">
    <property type="entry name" value="ACP-like_sf"/>
</dbReference>
<feature type="compositionally biased region" description="Basic and acidic residues" evidence="4">
    <location>
        <begin position="1661"/>
        <end position="1675"/>
    </location>
</feature>
<dbReference type="Pfam" id="PF03060">
    <property type="entry name" value="NMO"/>
    <property type="match status" value="1"/>
</dbReference>
<feature type="region of interest" description="Disordered" evidence="4">
    <location>
        <begin position="1619"/>
        <end position="1908"/>
    </location>
</feature>
<reference evidence="6 7" key="1">
    <citation type="submission" date="2020-10" db="EMBL/GenBank/DDBJ databases">
        <title>Sequencing the genomes of 1000 actinobacteria strains.</title>
        <authorList>
            <person name="Klenk H.-P."/>
        </authorList>
    </citation>
    <scope>NUCLEOTIDE SEQUENCE [LARGE SCALE GENOMIC DNA]</scope>
    <source>
        <strain evidence="6 7">DSM 46744</strain>
    </source>
</reference>
<proteinExistence type="predicted"/>
<accession>A0ABR9K4S1</accession>
<dbReference type="GO" id="GO:0016740">
    <property type="term" value="F:transferase activity"/>
    <property type="evidence" value="ECO:0007669"/>
    <property type="project" value="UniProtKB-KW"/>
</dbReference>
<dbReference type="Pfam" id="PF02801">
    <property type="entry name" value="Ketoacyl-synt_C"/>
    <property type="match status" value="1"/>
</dbReference>
<keyword evidence="1" id="KW-0596">Phosphopantetheine</keyword>
<dbReference type="InterPro" id="IPR014043">
    <property type="entry name" value="Acyl_transferase_dom"/>
</dbReference>
<evidence type="ECO:0000259" key="5">
    <source>
        <dbReference type="PROSITE" id="PS52004"/>
    </source>
</evidence>
<dbReference type="Gene3D" id="3.20.20.70">
    <property type="entry name" value="Aldolase class I"/>
    <property type="match status" value="2"/>
</dbReference>
<dbReference type="InterPro" id="IPR016039">
    <property type="entry name" value="Thiolase-like"/>
</dbReference>
<dbReference type="InterPro" id="IPR013968">
    <property type="entry name" value="PKS_KR"/>
</dbReference>
<dbReference type="Gene3D" id="3.40.47.10">
    <property type="match status" value="1"/>
</dbReference>
<dbReference type="SMART" id="SM00827">
    <property type="entry name" value="PKS_AT"/>
    <property type="match status" value="1"/>
</dbReference>
<dbReference type="PANTHER" id="PTHR43074">
    <property type="entry name" value="OMEGA-3 POLYUNSATURATED FATTY ACID SYNTHASE PFAB-RELATED"/>
    <property type="match status" value="1"/>
</dbReference>
<dbReference type="Gene3D" id="3.40.50.720">
    <property type="entry name" value="NAD(P)-binding Rossmann-like Domain"/>
    <property type="match status" value="1"/>
</dbReference>
<dbReference type="CDD" id="cd00833">
    <property type="entry name" value="PKS"/>
    <property type="match status" value="1"/>
</dbReference>
<feature type="compositionally biased region" description="Pro residues" evidence="4">
    <location>
        <begin position="1640"/>
        <end position="1650"/>
    </location>
</feature>
<sequence length="2447" mass="249465">MTADRGENRYGRGPGGAPQAEIIGAAPGGAPVPRLAVAVARAGGLGVLDLGPDRASGLAALDEVVRWWPGPFGVRVPVGCRVRPDELPDAVSTVLVDAPAFGDDDAPVDVAGFARGRRLLVEVVDPAEAAAALDAARGVAGTRGVGLIARGCEAGGRAGELTTFVLLQHLLGLDVPVHAAGGIGPRTAAAAVAGGAAGVVLDAQLALVAEMDAPAGEAPGGQDGPLAGTLAARYKTAGGVVQAVRRGIAEHVRAAVRVAPLAPQDGPHGREYPVVQGPMTQVSDSSAFAAAVAQDGGLPFLALGAMDGDRVRELLRDTADRLAGRPWGVGMVGFVPPELRAEQLAAVRAAAPPYALIAGGLPVQAEQLEEAGTRTYLNVPAPEQLDRFLAEGARRFVFEGMECGGHVGPRASFPLWEAQLDRLDAFCDAHPDEAARLSVMFAGGIHDERSAAMVAALAGPLAERGADVRVLMGTAYLFTPEAVAAGAVRPGYQQTALECTATALLETSPGHATRCADTPYVRTFAETRAELLGTGMSQHEAFRRLEKLNLGRLRIASKGVRRGAPVDTDEQRAEGLYLIGQVATLRSARTGVAALHEQVTSGATGLLTARAAELGLDGRDVASRPADIAIIGMDCVLPGARDAGEYWANVLAGADAVTEVAHWDQDAHEGPIPSRRGGFLPDVPFDADAHGVPAAALGAIDPAHLLSLEVAARALDDAGYGDRAFDRDRTSVIFGAEDGGDLAAAYALRAALPAYFGEVPPELDERLPAPTADSITGVRAAALAARFGLGGVAHTVAAGAASSLAALDAACRELATGGSDMVLCGGADLRTGVHDYLRAAAAGTLSPSGRCAPFDAAADGIAPGEGVACVVLKRLADAERDGDRIYAVVRAVAGAAAGGDGADGRERALRRAYRRAGVAPERVGLVETSDTGGGAELDAYASAFAGAAPGAVALGSVTSQIGHTGAAAGLAGLIKTAHALHTGALPGTLHLARPDEAWDAGGPLAFGTSARPWAVPPGDRHAGVAGSGLGGAHYHAVLSGYGGAPEPVSGRAEWPAELFVIRAGTDVERLRALAASGHRLRDLARTVASDEGPVLAAFAATGPDDLRARLARLDGPADRDPGQVAFLFPGLAAPPGALADLFVAFPRLQRLLRLGRDYVPAMFPPAAFTAEDVRRRDAALADPRAAQPALGLAGLAVHRLLTAVGVHPDLAAGHGHGEVVALCAAGVFDDADLIELSAARADAILAAAGDDPGAMAVVTGGLREVRDALSEVSDISVAAHNAPREVVIAGTSAGVDRALGVLTERGLPAELLPGARALHSPLVAAASGDLRAALTGRDLRSPAFPVWSGATAAPYDTDPADLAATLAGQLAAPVRFAEQIEAMYAAGARTFVEAGPGGVLTGLVGAVLGDRPHTAVGCDGLHGLLDALAGLAAAGVPVDPLPLFAGRDARPVDAPAPAPAWFVNGHLVTTADGGTPPNGLRPAARVGRPRRSDAAVLEYLRAGRELIAAQREVILRHLAEAPAAPVPAPRPILPGETLPDGPADARTAARAAVLRDLAARTGHPEALLADDLDLETDLAIDTGERTALLRDLAARAGVPAPAEPSGVRTIGELVDWLDGLPDPAPAPTAHVGTSALSGGPTPPSPRPPADPAGRTPGGPGRSRDDEARDAERTRPDGLALGDLSKERELVPDGAGRVAGEADRPGGDAPDASAVGEPEVSRGFASDGAGPEEIRSDASGPDREFVPCEAGPVASECGAGEVDWPDASVGREPEEAWGVASDGGGPEEPRSGAETPPSPAVGDPELGADGAGRDGRVAFSLGEPQGDPAPRRGDDARGAGDGGDGEYVRVIPPGERSRGDGDASAEGRPSRTRRAERASVEDGASARGDETVRVIPPGERPRVRGAASGEVDDLVRESVRVIPPGERSGRGARADGGAVPAERAGVRVIPPAEHPGRGHAAPDVVVAGAGLDGGDGESVRVIAPHSGTAEASGAEAEPVAEAAPVIVRHVLRDTDLDPLPLPADSGTAFAGRRFIVVDDGCGVAFELADVLGRYGAQVRTPLEVDGPCDGLVHLGALRPAGTAVLPEAYAGVRRALLGGLRWFVAVGGAGGASGRRFGGGAGEPGPGAGLRGLARTVAREFPETMVRAVDVDTGETPRVIALRIMAELLAANAPVTVGYEGERRRTPALVRMELDGDAAVPMGSDGVVLLTGGARGVPARVARGLAATTGCHLEIVGRTPEPVGRTVFSEAVDEAALRRVLVAEGSRGPEEIEETIRRILAEREVQENLDALRLRAASVRYHAGDVRDARFVRRVVEDVYERHGRLDGLLHGAGIAEDRLVRDKSPESFERAYRTKVDGASALAAAVRPDIGFFVVLGAAAGERLPADRAAADDACDALARGWRARLRGRVLVADLAPPLDGEPGVAALFREIAHGDEARVVFTGPDR</sequence>
<feature type="compositionally biased region" description="Basic and acidic residues" evidence="4">
    <location>
        <begin position="1"/>
        <end position="10"/>
    </location>
</feature>
<dbReference type="InterPro" id="IPR016035">
    <property type="entry name" value="Acyl_Trfase/lysoPLipase"/>
</dbReference>
<dbReference type="InterPro" id="IPR014031">
    <property type="entry name" value="Ketoacyl_synth_C"/>
</dbReference>
<feature type="region of interest" description="Disordered" evidence="4">
    <location>
        <begin position="1"/>
        <end position="24"/>
    </location>
</feature>
<keyword evidence="6" id="KW-0223">Dioxygenase</keyword>
<evidence type="ECO:0000256" key="4">
    <source>
        <dbReference type="SAM" id="MobiDB-lite"/>
    </source>
</evidence>
<dbReference type="PROSITE" id="PS52004">
    <property type="entry name" value="KS3_2"/>
    <property type="match status" value="1"/>
</dbReference>
<dbReference type="SUPFAM" id="SSF52151">
    <property type="entry name" value="FabD/lysophospholipase-like"/>
    <property type="match status" value="1"/>
</dbReference>
<dbReference type="InterPro" id="IPR014030">
    <property type="entry name" value="Ketoacyl_synth_N"/>
</dbReference>
<dbReference type="InterPro" id="IPR020841">
    <property type="entry name" value="PKS_Beta-ketoAc_synthase_dom"/>
</dbReference>
<dbReference type="Pfam" id="PF00109">
    <property type="entry name" value="ketoacyl-synt"/>
    <property type="match status" value="1"/>
</dbReference>
<dbReference type="SUPFAM" id="SSF53901">
    <property type="entry name" value="Thiolase-like"/>
    <property type="match status" value="1"/>
</dbReference>
<dbReference type="InterPro" id="IPR057326">
    <property type="entry name" value="KR_dom"/>
</dbReference>
<keyword evidence="6" id="KW-0560">Oxidoreductase</keyword>
<dbReference type="InterPro" id="IPR016036">
    <property type="entry name" value="Malonyl_transacylase_ACP-bd"/>
</dbReference>
<dbReference type="GO" id="GO:0051213">
    <property type="term" value="F:dioxygenase activity"/>
    <property type="evidence" value="ECO:0007669"/>
    <property type="project" value="UniProtKB-KW"/>
</dbReference>
<comment type="caution">
    <text evidence="6">The sequence shown here is derived from an EMBL/GenBank/DDBJ whole genome shotgun (WGS) entry which is preliminary data.</text>
</comment>
<evidence type="ECO:0000313" key="6">
    <source>
        <dbReference type="EMBL" id="MBE1537817.1"/>
    </source>
</evidence>
<feature type="domain" description="Ketosynthase family 3 (KS3)" evidence="5">
    <location>
        <begin position="625"/>
        <end position="1040"/>
    </location>
</feature>
<dbReference type="RefSeq" id="WP_192763619.1">
    <property type="nucleotide sequence ID" value="NZ_JADBDZ010000001.1"/>
</dbReference>
<gene>
    <name evidence="6" type="ORF">H4W34_007650</name>
</gene>
<keyword evidence="3 6" id="KW-0808">Transferase</keyword>
<dbReference type="Gene3D" id="1.10.1200.10">
    <property type="entry name" value="ACP-like"/>
    <property type="match status" value="1"/>
</dbReference>
<evidence type="ECO:0000256" key="2">
    <source>
        <dbReference type="ARBA" id="ARBA00022553"/>
    </source>
</evidence>
<dbReference type="SUPFAM" id="SSF51412">
    <property type="entry name" value="Inosine monophosphate dehydrogenase (IMPDH)"/>
    <property type="match status" value="2"/>
</dbReference>
<dbReference type="Proteomes" id="UP000627838">
    <property type="component" value="Unassembled WGS sequence"/>
</dbReference>
<name>A0ABR9K4S1_9ACTN</name>
<feature type="compositionally biased region" description="Basic and acidic residues" evidence="4">
    <location>
        <begin position="1731"/>
        <end position="1745"/>
    </location>
</feature>
<evidence type="ECO:0000313" key="7">
    <source>
        <dbReference type="Proteomes" id="UP000627838"/>
    </source>
</evidence>
<keyword evidence="2" id="KW-0597">Phosphoprotein</keyword>
<evidence type="ECO:0000256" key="3">
    <source>
        <dbReference type="ARBA" id="ARBA00022679"/>
    </source>
</evidence>
<feature type="compositionally biased region" description="Basic and acidic residues" evidence="4">
    <location>
        <begin position="1828"/>
        <end position="1837"/>
    </location>
</feature>
<dbReference type="EMBL" id="JADBDZ010000001">
    <property type="protein sequence ID" value="MBE1537817.1"/>
    <property type="molecule type" value="Genomic_DNA"/>
</dbReference>
<dbReference type="Gene3D" id="3.40.366.10">
    <property type="entry name" value="Malonyl-Coenzyme A Acyl Carrier Protein, domain 2"/>
    <property type="match status" value="1"/>
</dbReference>
<dbReference type="InterPro" id="IPR036291">
    <property type="entry name" value="NAD(P)-bd_dom_sf"/>
</dbReference>
<evidence type="ECO:0000256" key="1">
    <source>
        <dbReference type="ARBA" id="ARBA00022450"/>
    </source>
</evidence>
<dbReference type="SUPFAM" id="SSF55048">
    <property type="entry name" value="Probable ACP-binding domain of malonyl-CoA ACP transacylase"/>
    <property type="match status" value="1"/>
</dbReference>
<dbReference type="SMART" id="SM00822">
    <property type="entry name" value="PKS_KR"/>
    <property type="match status" value="1"/>
</dbReference>
<protein>
    <submittedName>
        <fullName evidence="6">Acyl transferase domain-containing protein/NAD(P)H-dependent flavin oxidoreductase YrpB (Nitropropane dioxygenase family)</fullName>
    </submittedName>
</protein>
<organism evidence="6 7">
    <name type="scientific">Actinomadura algeriensis</name>
    <dbReference type="NCBI Taxonomy" id="1679523"/>
    <lineage>
        <taxon>Bacteria</taxon>
        <taxon>Bacillati</taxon>
        <taxon>Actinomycetota</taxon>
        <taxon>Actinomycetes</taxon>
        <taxon>Streptosporangiales</taxon>
        <taxon>Thermomonosporaceae</taxon>
        <taxon>Actinomadura</taxon>
    </lineage>
</organism>
<dbReference type="Pfam" id="PF08659">
    <property type="entry name" value="KR"/>
    <property type="match status" value="1"/>
</dbReference>
<dbReference type="PANTHER" id="PTHR43074:SF1">
    <property type="entry name" value="BETA-KETOACYL SYNTHASE FAMILY PROTEIN-RELATED"/>
    <property type="match status" value="1"/>
</dbReference>
<dbReference type="SMART" id="SM00825">
    <property type="entry name" value="PKS_KS"/>
    <property type="match status" value="1"/>
</dbReference>
<dbReference type="InterPro" id="IPR013785">
    <property type="entry name" value="Aldolase_TIM"/>
</dbReference>
<dbReference type="InterPro" id="IPR052568">
    <property type="entry name" value="PKS-FAS_Synthase"/>
</dbReference>
<keyword evidence="7" id="KW-1185">Reference proteome</keyword>
<dbReference type="SUPFAM" id="SSF51735">
    <property type="entry name" value="NAD(P)-binding Rossmann-fold domains"/>
    <property type="match status" value="2"/>
</dbReference>